<evidence type="ECO:0000256" key="3">
    <source>
        <dbReference type="RuleBase" id="RU361235"/>
    </source>
</evidence>
<dbReference type="PROSITE" id="PS00941">
    <property type="entry name" value="CARBOXYLESTERASE_B_2"/>
    <property type="match status" value="1"/>
</dbReference>
<dbReference type="InterPro" id="IPR002018">
    <property type="entry name" value="CarbesteraseB"/>
</dbReference>
<dbReference type="RefSeq" id="XP_020134032.1">
    <property type="nucleotide sequence ID" value="XM_020276899.1"/>
</dbReference>
<dbReference type="GeneID" id="31017160"/>
<dbReference type="EMBL" id="MNUE01000005">
    <property type="protein sequence ID" value="OJD38004.1"/>
    <property type="molecule type" value="Genomic_DNA"/>
</dbReference>
<organism evidence="5 6">
    <name type="scientific">Diplodia corticola</name>
    <dbReference type="NCBI Taxonomy" id="236234"/>
    <lineage>
        <taxon>Eukaryota</taxon>
        <taxon>Fungi</taxon>
        <taxon>Dikarya</taxon>
        <taxon>Ascomycota</taxon>
        <taxon>Pezizomycotina</taxon>
        <taxon>Dothideomycetes</taxon>
        <taxon>Dothideomycetes incertae sedis</taxon>
        <taxon>Botryosphaeriales</taxon>
        <taxon>Botryosphaeriaceae</taxon>
        <taxon>Diplodia</taxon>
    </lineage>
</organism>
<feature type="signal peptide" evidence="3">
    <location>
        <begin position="1"/>
        <end position="25"/>
    </location>
</feature>
<dbReference type="InterPro" id="IPR019819">
    <property type="entry name" value="Carboxylesterase_B_CS"/>
</dbReference>
<dbReference type="Gene3D" id="3.40.50.1820">
    <property type="entry name" value="alpha/beta hydrolase"/>
    <property type="match status" value="1"/>
</dbReference>
<name>A0A1J9SDU8_9PEZI</name>
<comment type="similarity">
    <text evidence="1 3">Belongs to the type-B carboxylesterase/lipase family.</text>
</comment>
<evidence type="ECO:0000313" key="6">
    <source>
        <dbReference type="Proteomes" id="UP000183809"/>
    </source>
</evidence>
<gene>
    <name evidence="5" type="ORF">BKCO1_500075</name>
</gene>
<dbReference type="Pfam" id="PF00135">
    <property type="entry name" value="COesterase"/>
    <property type="match status" value="1"/>
</dbReference>
<dbReference type="GO" id="GO:0016787">
    <property type="term" value="F:hydrolase activity"/>
    <property type="evidence" value="ECO:0007669"/>
    <property type="project" value="UniProtKB-KW"/>
</dbReference>
<evidence type="ECO:0000256" key="2">
    <source>
        <dbReference type="ARBA" id="ARBA00022801"/>
    </source>
</evidence>
<dbReference type="InterPro" id="IPR019826">
    <property type="entry name" value="Carboxylesterase_B_AS"/>
</dbReference>
<keyword evidence="2 3" id="KW-0378">Hydrolase</keyword>
<feature type="chain" id="PRO_5011815676" description="Carboxylic ester hydrolase" evidence="3">
    <location>
        <begin position="26"/>
        <end position="656"/>
    </location>
</feature>
<keyword evidence="3" id="KW-0732">Signal</keyword>
<evidence type="ECO:0000313" key="5">
    <source>
        <dbReference type="EMBL" id="OJD38004.1"/>
    </source>
</evidence>
<dbReference type="PROSITE" id="PS00122">
    <property type="entry name" value="CARBOXYLESTERASE_B_1"/>
    <property type="match status" value="1"/>
</dbReference>
<evidence type="ECO:0000259" key="4">
    <source>
        <dbReference type="Pfam" id="PF00135"/>
    </source>
</evidence>
<sequence length="656" mass="71098">MPRFFSMPVFTSQLLLLIAPPAALCHPLSVSTSQGIYHPNTSIPGVEQFLGIPYAEPPVGALRFAAPVPYTSGNASQHVDATRYGPACLQDRAFEEDNGLSEDCLTLNIFRPATAVLTTTTNGSTLYNDDNNSNPPSYGGPSTPLLPVLVYIYGGANIGGQSRLYHAPNLVLHSLNHLPPPPPNHTTTTPSKPLLTVTLNYRTGGLGFLYNTPFARRGLLNTGLKDQRAALEWVRDNVRAFGGDPRRVTVFGQSAGSFDVWMQARFEGRRRAGSEEEGEEEEELFRGAIMESGGPGSLALRGERPENGDGFLAGTLAALGCPRGEEWEGALECLRGVGVAELMRVWYDPGSAWYNTLDEFAQLPVGFGVDGGEWVGGEDYWNESVAQIPMIIGTTLNEGSLYGRVPTGLATNETYLNQVVAKNLHTTDLALARPVVATYYNHTAAQNGRGYDADPTAPDSYYIGEALLGDAMQDIPRRINLARHASGADASNPATTDAQHAGPASAKTWGYRWAQKPPLSLFDESFYGFPPDVPEANKIRAGVLHASELGSVFGDVYGWPDAGERDWRVANLVQGMWISFAYDLDPNNHGIPNVPHWDNYDPLSAAIFRFEDQGDTRPGMVPDDMRLGSYLPTDPLFGIPFLASSAFVEKVVPFSA</sequence>
<dbReference type="InterPro" id="IPR050309">
    <property type="entry name" value="Type-B_Carboxylest/Lipase"/>
</dbReference>
<dbReference type="PANTHER" id="PTHR11559">
    <property type="entry name" value="CARBOXYLESTERASE"/>
    <property type="match status" value="1"/>
</dbReference>
<evidence type="ECO:0000256" key="1">
    <source>
        <dbReference type="ARBA" id="ARBA00005964"/>
    </source>
</evidence>
<dbReference type="SUPFAM" id="SSF53474">
    <property type="entry name" value="alpha/beta-Hydrolases"/>
    <property type="match status" value="1"/>
</dbReference>
<protein>
    <recommendedName>
        <fullName evidence="3">Carboxylic ester hydrolase</fullName>
        <ecNumber evidence="3">3.1.1.-</ecNumber>
    </recommendedName>
</protein>
<feature type="domain" description="Carboxylesterase type B" evidence="4">
    <location>
        <begin position="35"/>
        <end position="614"/>
    </location>
</feature>
<reference evidence="5 6" key="1">
    <citation type="submission" date="2016-10" db="EMBL/GenBank/DDBJ databases">
        <title>Proteomics and genomics reveal pathogen-plant mechanisms compatible with a hemibiotrophic lifestyle of Diplodia corticola.</title>
        <authorList>
            <person name="Fernandes I."/>
            <person name="De Jonge R."/>
            <person name="Van De Peer Y."/>
            <person name="Devreese B."/>
            <person name="Alves A."/>
            <person name="Esteves A.C."/>
        </authorList>
    </citation>
    <scope>NUCLEOTIDE SEQUENCE [LARGE SCALE GENOMIC DNA]</scope>
    <source>
        <strain evidence="5 6">CBS 112549</strain>
    </source>
</reference>
<dbReference type="Proteomes" id="UP000183809">
    <property type="component" value="Unassembled WGS sequence"/>
</dbReference>
<proteinExistence type="inferred from homology"/>
<dbReference type="InterPro" id="IPR029058">
    <property type="entry name" value="AB_hydrolase_fold"/>
</dbReference>
<dbReference type="OrthoDB" id="408631at2759"/>
<dbReference type="AlphaFoldDB" id="A0A1J9SDU8"/>
<accession>A0A1J9SDU8</accession>
<comment type="caution">
    <text evidence="5">The sequence shown here is derived from an EMBL/GenBank/DDBJ whole genome shotgun (WGS) entry which is preliminary data.</text>
</comment>
<dbReference type="EC" id="3.1.1.-" evidence="3"/>
<dbReference type="STRING" id="236234.A0A1J9SDU8"/>
<keyword evidence="6" id="KW-1185">Reference proteome</keyword>